<keyword evidence="3" id="KW-1185">Reference proteome</keyword>
<dbReference type="HOGENOM" id="CLU_441992_0_0_14"/>
<organism evidence="2 3">
    <name type="scientific">Metamycoplasma canadense</name>
    <dbReference type="NCBI Taxonomy" id="29554"/>
    <lineage>
        <taxon>Bacteria</taxon>
        <taxon>Bacillati</taxon>
        <taxon>Mycoplasmatota</taxon>
        <taxon>Mycoplasmoidales</taxon>
        <taxon>Metamycoplasmataceae</taxon>
        <taxon>Metamycoplasma</taxon>
    </lineage>
</organism>
<proteinExistence type="predicted"/>
<reference evidence="3" key="1">
    <citation type="journal article" date="2014" name="Genome Announc.">
        <title>Complete Genome Sequence of Mycoplasma canadense Strain HAZ 360_1 from Bovine Mastitic Milk in Japan.</title>
        <authorList>
            <person name="Hata E."/>
        </authorList>
    </citation>
    <scope>NUCLEOTIDE SEQUENCE [LARGE SCALE GENOMIC DNA]</scope>
    <source>
        <strain evidence="3">HAZ360_1</strain>
    </source>
</reference>
<dbReference type="STRING" id="29554.MCAN360_0225"/>
<accession>A0A077L6M0</accession>
<evidence type="ECO:0000313" key="3">
    <source>
        <dbReference type="Proteomes" id="UP000031641"/>
    </source>
</evidence>
<dbReference type="EMBL" id="AP014631">
    <property type="protein sequence ID" value="BAP39456.1"/>
    <property type="molecule type" value="Genomic_DNA"/>
</dbReference>
<dbReference type="KEGG" id="mcan:MCAN360_0225"/>
<dbReference type="InterPro" id="IPR054786">
    <property type="entry name" value="MYPU_1760-like"/>
</dbReference>
<gene>
    <name evidence="2" type="ORF">MCAN360_0225</name>
</gene>
<dbReference type="Proteomes" id="UP000031641">
    <property type="component" value="Chromosome"/>
</dbReference>
<keyword evidence="1" id="KW-0812">Transmembrane</keyword>
<feature type="transmembrane region" description="Helical" evidence="1">
    <location>
        <begin position="20"/>
        <end position="47"/>
    </location>
</feature>
<name>A0A077L6M0_9BACT</name>
<evidence type="ECO:0000313" key="2">
    <source>
        <dbReference type="EMBL" id="BAP39456.1"/>
    </source>
</evidence>
<keyword evidence="1" id="KW-1133">Transmembrane helix</keyword>
<protein>
    <submittedName>
        <fullName evidence="2">Uncharacterized protein</fullName>
    </submittedName>
</protein>
<keyword evidence="1" id="KW-0472">Membrane</keyword>
<sequence>MSIVNKKLRRLNFMVKKRKFRLGTFLYSFFISFFSVAILGILLFFTIKNSSSFFNRNEIEVKIDYGANDIKTDIIIKRNNIDNSLIFNPKNEKNSNVLDPSFKTGNLTFIENPIGFSKDKKPIYFLGVKGLIFLNEMFKQRAIYGPEINSLYSVNISDDNSTVNAKGLYFPTKKVISIFTKEILENNVNLLEDYIEKRAEIIFGTLLHEYGHHIDNMYNKAVKKTDPFANLDLIEYNGDHDYYETEINNNKFLTEFRKNLNYYDDPDRNKFLRNHQDFYYDKDKIPVYKDFSANDLFRISNINISSEEKKKFLILDSGKYYFNNFKYQPIQFNEPTSLKSIKYLFSFTELFPREIIKLSLGPNQWFYNPRNLFKNFFFFIKNNSYKSPLIFNAAGDDILKNITVINGEPTTFASNWVFKDQIEEFVSNKTEYLIQNNIKIKRYVMPFKNVGNTLHKNLFKAYIDLIGWGQLISFANYNINNNQKNYLNFGGYFQIPKNENFKNLNKKIILVEKNNEKNKIELNFDFQNYNLIAKKKWNSVYHFLINNKKQPNYFDESWVYPNLFDKNFQYVSYFVKNINKNEIKSKLHNKQFDVRLWIDLNNNNKIDNEKDNKEIFSLLNDNHWNNSGKQFYEKYLNDKRNTTTYRKYNSNRFEKNEWFKLNKDKKENKYYYSLEDY</sequence>
<evidence type="ECO:0000256" key="1">
    <source>
        <dbReference type="SAM" id="Phobius"/>
    </source>
</evidence>
<dbReference type="AlphaFoldDB" id="A0A077L6M0"/>
<dbReference type="NCBIfam" id="NF045830">
    <property type="entry name" value="MYPU_1760_HExxH"/>
    <property type="match status" value="1"/>
</dbReference>